<gene>
    <name evidence="1" type="ORF">BDA96_03G143000</name>
</gene>
<proteinExistence type="predicted"/>
<sequence>MDLDTLKSRKCYVPCKIRPLPAYPTPTPIFSFPPLLFYYRYFTTPSRLVTFGQHLSMP</sequence>
<reference evidence="1" key="1">
    <citation type="journal article" date="2019" name="BMC Genomics">
        <title>A new reference genome for Sorghum bicolor reveals high levels of sequence similarity between sweet and grain genotypes: implications for the genetics of sugar metabolism.</title>
        <authorList>
            <person name="Cooper E.A."/>
            <person name="Brenton Z.W."/>
            <person name="Flinn B.S."/>
            <person name="Jenkins J."/>
            <person name="Shu S."/>
            <person name="Flowers D."/>
            <person name="Luo F."/>
            <person name="Wang Y."/>
            <person name="Xia P."/>
            <person name="Barry K."/>
            <person name="Daum C."/>
            <person name="Lipzen A."/>
            <person name="Yoshinaga Y."/>
            <person name="Schmutz J."/>
            <person name="Saski C."/>
            <person name="Vermerris W."/>
            <person name="Kresovich S."/>
        </authorList>
    </citation>
    <scope>NUCLEOTIDE SEQUENCE</scope>
</reference>
<reference evidence="1" key="2">
    <citation type="submission" date="2020-10" db="EMBL/GenBank/DDBJ databases">
        <authorList>
            <person name="Cooper E.A."/>
            <person name="Brenton Z.W."/>
            <person name="Flinn B.S."/>
            <person name="Jenkins J."/>
            <person name="Shu S."/>
            <person name="Flowers D."/>
            <person name="Luo F."/>
            <person name="Wang Y."/>
            <person name="Xia P."/>
            <person name="Barry K."/>
            <person name="Daum C."/>
            <person name="Lipzen A."/>
            <person name="Yoshinaga Y."/>
            <person name="Schmutz J."/>
            <person name="Saski C."/>
            <person name="Vermerris W."/>
            <person name="Kresovich S."/>
        </authorList>
    </citation>
    <scope>NUCLEOTIDE SEQUENCE</scope>
</reference>
<organism evidence="1 2">
    <name type="scientific">Sorghum bicolor</name>
    <name type="common">Sorghum</name>
    <name type="synonym">Sorghum vulgare</name>
    <dbReference type="NCBI Taxonomy" id="4558"/>
    <lineage>
        <taxon>Eukaryota</taxon>
        <taxon>Viridiplantae</taxon>
        <taxon>Streptophyta</taxon>
        <taxon>Embryophyta</taxon>
        <taxon>Tracheophyta</taxon>
        <taxon>Spermatophyta</taxon>
        <taxon>Magnoliopsida</taxon>
        <taxon>Liliopsida</taxon>
        <taxon>Poales</taxon>
        <taxon>Poaceae</taxon>
        <taxon>PACMAD clade</taxon>
        <taxon>Panicoideae</taxon>
        <taxon>Andropogonodae</taxon>
        <taxon>Andropogoneae</taxon>
        <taxon>Sorghinae</taxon>
        <taxon>Sorghum</taxon>
    </lineage>
</organism>
<comment type="caution">
    <text evidence="1">The sequence shown here is derived from an EMBL/GenBank/DDBJ whole genome shotgun (WGS) entry which is preliminary data.</text>
</comment>
<evidence type="ECO:0000313" key="2">
    <source>
        <dbReference type="Proteomes" id="UP000807115"/>
    </source>
</evidence>
<dbReference type="AlphaFoldDB" id="A0A921RCI8"/>
<accession>A0A921RCI8</accession>
<dbReference type="Proteomes" id="UP000807115">
    <property type="component" value="Chromosome 3"/>
</dbReference>
<dbReference type="EMBL" id="CM027682">
    <property type="protein sequence ID" value="KAG0537365.1"/>
    <property type="molecule type" value="Genomic_DNA"/>
</dbReference>
<name>A0A921RCI8_SORBI</name>
<evidence type="ECO:0000313" key="1">
    <source>
        <dbReference type="EMBL" id="KAG0537365.1"/>
    </source>
</evidence>
<protein>
    <submittedName>
        <fullName evidence="1">Uncharacterized protein</fullName>
    </submittedName>
</protein>